<dbReference type="EMBL" id="CP001787">
    <property type="protein sequence ID" value="ACX72398.1"/>
    <property type="molecule type" value="Genomic_DNA"/>
</dbReference>
<dbReference type="STRING" id="579137.Metvu_0539"/>
<dbReference type="HAMAP" id="MF_00763">
    <property type="entry name" value="UPF0305"/>
    <property type="match status" value="1"/>
</dbReference>
<dbReference type="Pfam" id="PF09888">
    <property type="entry name" value="DUF2115"/>
    <property type="match status" value="1"/>
</dbReference>
<dbReference type="NCBIfam" id="NF002176">
    <property type="entry name" value="PRK01022.1-4"/>
    <property type="match status" value="1"/>
</dbReference>
<proteinExistence type="inferred from homology"/>
<dbReference type="GeneID" id="8512872"/>
<evidence type="ECO:0000313" key="3">
    <source>
        <dbReference type="Proteomes" id="UP000002063"/>
    </source>
</evidence>
<dbReference type="PIRSF" id="PIRSF004959">
    <property type="entry name" value="UCP004959"/>
    <property type="match status" value="1"/>
</dbReference>
<accession>C9RFP6</accession>
<comment type="similarity">
    <text evidence="1">Belongs to the UPF0305 family.</text>
</comment>
<dbReference type="HOGENOM" id="CLU_089549_1_0_2"/>
<evidence type="ECO:0000313" key="2">
    <source>
        <dbReference type="EMBL" id="ACX72398.1"/>
    </source>
</evidence>
<protein>
    <recommendedName>
        <fullName evidence="1">UPF0305 protein Metvu_0539</fullName>
    </recommendedName>
</protein>
<dbReference type="OrthoDB" id="81482at2157"/>
<dbReference type="eggNOG" id="arCOG03215">
    <property type="taxonomic scope" value="Archaea"/>
</dbReference>
<sequence length="168" mass="20392">MKSRELLKKLKKELENFSIYDIMMVRSFIEKDAKYLPPQYREHYINSMMKYLIETFHEIKKKKCEDIKDEEIDEEKLKKMLERIERFKKYNTPEEEKFIKLSKILCPYLAFIAKKPLHPTYLTFPGNVRIIKKGNTYYCPVKNKQINEYSLCEFCVCRSFDELKSSKN</sequence>
<evidence type="ECO:0000256" key="1">
    <source>
        <dbReference type="HAMAP-Rule" id="MF_00763"/>
    </source>
</evidence>
<dbReference type="InterPro" id="IPR019215">
    <property type="entry name" value="DUF2115"/>
</dbReference>
<name>C9RFP6_METVM</name>
<dbReference type="KEGG" id="mvu:Metvu_0539"/>
<dbReference type="Proteomes" id="UP000002063">
    <property type="component" value="Chromosome"/>
</dbReference>
<reference evidence="2" key="1">
    <citation type="submission" date="2009-10" db="EMBL/GenBank/DDBJ databases">
        <title>Complete sequence of chromosome of Methanocaldococcus vulcanius M7.</title>
        <authorList>
            <consortium name="US DOE Joint Genome Institute"/>
            <person name="Lucas S."/>
            <person name="Copeland A."/>
            <person name="Lapidus A."/>
            <person name="Glavina del Rio T."/>
            <person name="Dalin E."/>
            <person name="Tice H."/>
            <person name="Bruce D."/>
            <person name="Goodwin L."/>
            <person name="Pitluck S."/>
            <person name="Lcollab F.I."/>
            <person name="Brettin T."/>
            <person name="Detter J.C."/>
            <person name="Han C."/>
            <person name="Tapia R."/>
            <person name="Kuske C.R."/>
            <person name="Schmutz J."/>
            <person name="Larimer F."/>
            <person name="Land M."/>
            <person name="Hauser L."/>
            <person name="Kyrpides N."/>
            <person name="Ovchinikova G."/>
            <person name="Sieprawska-Lupa M."/>
            <person name="Whitman W.B."/>
            <person name="Woyke T."/>
        </authorList>
    </citation>
    <scope>NUCLEOTIDE SEQUENCE [LARGE SCALE GENOMIC DNA]</scope>
    <source>
        <strain evidence="2">M7</strain>
    </source>
</reference>
<keyword evidence="3" id="KW-1185">Reference proteome</keyword>
<organism evidence="2 3">
    <name type="scientific">Methanocaldococcus vulcanius (strain ATCC 700851 / DSM 12094 / M7)</name>
    <name type="common">Methanococcus vulcanius</name>
    <dbReference type="NCBI Taxonomy" id="579137"/>
    <lineage>
        <taxon>Archaea</taxon>
        <taxon>Methanobacteriati</taxon>
        <taxon>Methanobacteriota</taxon>
        <taxon>Methanomada group</taxon>
        <taxon>Methanococci</taxon>
        <taxon>Methanococcales</taxon>
        <taxon>Methanocaldococcaceae</taxon>
        <taxon>Methanocaldococcus</taxon>
    </lineage>
</organism>
<dbReference type="AlphaFoldDB" id="C9RFP6"/>
<gene>
    <name evidence="2" type="ordered locus">Metvu_0539</name>
</gene>
<dbReference type="RefSeq" id="WP_015732619.1">
    <property type="nucleotide sequence ID" value="NC_013407.1"/>
</dbReference>